<protein>
    <recommendedName>
        <fullName evidence="12">tRNA-dihydrouridine synthase</fullName>
        <ecNumber evidence="12">1.3.1.-</ecNumber>
    </recommendedName>
</protein>
<evidence type="ECO:0000313" key="15">
    <source>
        <dbReference type="Proteomes" id="UP001519307"/>
    </source>
</evidence>
<evidence type="ECO:0000256" key="8">
    <source>
        <dbReference type="ARBA" id="ARBA00022884"/>
    </source>
</evidence>
<proteinExistence type="inferred from homology"/>
<evidence type="ECO:0000256" key="3">
    <source>
        <dbReference type="ARBA" id="ARBA00022555"/>
    </source>
</evidence>
<evidence type="ECO:0000256" key="7">
    <source>
        <dbReference type="ARBA" id="ARBA00022857"/>
    </source>
</evidence>
<dbReference type="PANTHER" id="PTHR45846:SF1">
    <property type="entry name" value="TRNA-DIHYDROURIDINE(47) SYNTHASE [NAD(P)(+)]-LIKE"/>
    <property type="match status" value="1"/>
</dbReference>
<dbReference type="EC" id="1.3.1.-" evidence="12"/>
<dbReference type="PANTHER" id="PTHR45846">
    <property type="entry name" value="TRNA-DIHYDROURIDINE(47) SYNTHASE [NAD(P)(+)]-LIKE"/>
    <property type="match status" value="1"/>
</dbReference>
<evidence type="ECO:0000256" key="12">
    <source>
        <dbReference type="PIRNR" id="PIRNR006621"/>
    </source>
</evidence>
<evidence type="ECO:0000256" key="5">
    <source>
        <dbReference type="ARBA" id="ARBA00022643"/>
    </source>
</evidence>
<dbReference type="InterPro" id="IPR013785">
    <property type="entry name" value="Aldolase_TIM"/>
</dbReference>
<dbReference type="Pfam" id="PF01207">
    <property type="entry name" value="Dus"/>
    <property type="match status" value="1"/>
</dbReference>
<dbReference type="PIRSF" id="PIRSF006621">
    <property type="entry name" value="Dus"/>
    <property type="match status" value="1"/>
</dbReference>
<dbReference type="NCBIfam" id="TIGR00737">
    <property type="entry name" value="nifR3_yhdG"/>
    <property type="match status" value="1"/>
</dbReference>
<accession>A0ABS4KVU3</accession>
<dbReference type="RefSeq" id="WP_209703365.1">
    <property type="nucleotide sequence ID" value="NZ_JAGGLM010000033.1"/>
</dbReference>
<evidence type="ECO:0000256" key="2">
    <source>
        <dbReference type="ARBA" id="ARBA00002790"/>
    </source>
</evidence>
<organism evidence="14 15">
    <name type="scientific">Clostridium algifaecis</name>
    <dbReference type="NCBI Taxonomy" id="1472040"/>
    <lineage>
        <taxon>Bacteria</taxon>
        <taxon>Bacillati</taxon>
        <taxon>Bacillota</taxon>
        <taxon>Clostridia</taxon>
        <taxon>Eubacteriales</taxon>
        <taxon>Clostridiaceae</taxon>
        <taxon>Clostridium</taxon>
    </lineage>
</organism>
<dbReference type="InterPro" id="IPR004652">
    <property type="entry name" value="DusB-like"/>
</dbReference>
<evidence type="ECO:0000313" key="14">
    <source>
        <dbReference type="EMBL" id="MBP2034133.1"/>
    </source>
</evidence>
<keyword evidence="15" id="KW-1185">Reference proteome</keyword>
<feature type="domain" description="DUS-like FMN-binding" evidence="13">
    <location>
        <begin position="14"/>
        <end position="301"/>
    </location>
</feature>
<keyword evidence="9 12" id="KW-0560">Oxidoreductase</keyword>
<evidence type="ECO:0000256" key="10">
    <source>
        <dbReference type="ARBA" id="ARBA00048205"/>
    </source>
</evidence>
<keyword evidence="4 12" id="KW-0285">Flavoprotein</keyword>
<gene>
    <name evidence="14" type="ORF">J2Z42_002860</name>
</gene>
<dbReference type="CDD" id="cd02801">
    <property type="entry name" value="DUS_like_FMN"/>
    <property type="match status" value="1"/>
</dbReference>
<evidence type="ECO:0000256" key="6">
    <source>
        <dbReference type="ARBA" id="ARBA00022694"/>
    </source>
</evidence>
<name>A0ABS4KVU3_9CLOT</name>
<dbReference type="Proteomes" id="UP001519307">
    <property type="component" value="Unassembled WGS sequence"/>
</dbReference>
<comment type="similarity">
    <text evidence="12">Belongs to the dus family.</text>
</comment>
<evidence type="ECO:0000256" key="1">
    <source>
        <dbReference type="ARBA" id="ARBA00001917"/>
    </source>
</evidence>
<comment type="cofactor">
    <cofactor evidence="1 12">
        <name>FMN</name>
        <dbReference type="ChEBI" id="CHEBI:58210"/>
    </cofactor>
</comment>
<evidence type="ECO:0000256" key="4">
    <source>
        <dbReference type="ARBA" id="ARBA00022630"/>
    </source>
</evidence>
<keyword evidence="5 12" id="KW-0288">FMN</keyword>
<dbReference type="SUPFAM" id="SSF51395">
    <property type="entry name" value="FMN-linked oxidoreductases"/>
    <property type="match status" value="1"/>
</dbReference>
<keyword evidence="7" id="KW-0521">NADP</keyword>
<dbReference type="InterPro" id="IPR035587">
    <property type="entry name" value="DUS-like_FMN-bd"/>
</dbReference>
<dbReference type="PROSITE" id="PS01136">
    <property type="entry name" value="UPF0034"/>
    <property type="match status" value="1"/>
</dbReference>
<comment type="catalytic activity">
    <reaction evidence="11">
        <text>a 5,6-dihydrouridine in tRNA + NAD(+) = a uridine in tRNA + NADH + H(+)</text>
        <dbReference type="Rhea" id="RHEA:54452"/>
        <dbReference type="Rhea" id="RHEA-COMP:13339"/>
        <dbReference type="Rhea" id="RHEA-COMP:13887"/>
        <dbReference type="ChEBI" id="CHEBI:15378"/>
        <dbReference type="ChEBI" id="CHEBI:57540"/>
        <dbReference type="ChEBI" id="CHEBI:57945"/>
        <dbReference type="ChEBI" id="CHEBI:65315"/>
        <dbReference type="ChEBI" id="CHEBI:74443"/>
    </reaction>
</comment>
<comment type="caution">
    <text evidence="14">The sequence shown here is derived from an EMBL/GenBank/DDBJ whole genome shotgun (WGS) entry which is preliminary data.</text>
</comment>
<evidence type="ECO:0000259" key="13">
    <source>
        <dbReference type="Pfam" id="PF01207"/>
    </source>
</evidence>
<dbReference type="InterPro" id="IPR018517">
    <property type="entry name" value="tRNA_hU_synthase_CS"/>
</dbReference>
<dbReference type="InterPro" id="IPR024036">
    <property type="entry name" value="tRNA-dHydroUridine_Synthase_C"/>
</dbReference>
<keyword evidence="8" id="KW-0694">RNA-binding</keyword>
<evidence type="ECO:0000256" key="9">
    <source>
        <dbReference type="ARBA" id="ARBA00023002"/>
    </source>
</evidence>
<keyword evidence="6 12" id="KW-0819">tRNA processing</keyword>
<dbReference type="Gene3D" id="3.20.20.70">
    <property type="entry name" value="Aldolase class I"/>
    <property type="match status" value="1"/>
</dbReference>
<reference evidence="14 15" key="1">
    <citation type="submission" date="2021-03" db="EMBL/GenBank/DDBJ databases">
        <title>Genomic Encyclopedia of Type Strains, Phase IV (KMG-IV): sequencing the most valuable type-strain genomes for metagenomic binning, comparative biology and taxonomic classification.</title>
        <authorList>
            <person name="Goeker M."/>
        </authorList>
    </citation>
    <scope>NUCLEOTIDE SEQUENCE [LARGE SCALE GENOMIC DNA]</scope>
    <source>
        <strain evidence="14 15">DSM 28783</strain>
    </source>
</reference>
<keyword evidence="3" id="KW-0820">tRNA-binding</keyword>
<comment type="catalytic activity">
    <reaction evidence="10">
        <text>a 5,6-dihydrouridine in tRNA + NADP(+) = a uridine in tRNA + NADPH + H(+)</text>
        <dbReference type="Rhea" id="RHEA:23624"/>
        <dbReference type="Rhea" id="RHEA-COMP:13339"/>
        <dbReference type="Rhea" id="RHEA-COMP:13887"/>
        <dbReference type="ChEBI" id="CHEBI:15378"/>
        <dbReference type="ChEBI" id="CHEBI:57783"/>
        <dbReference type="ChEBI" id="CHEBI:58349"/>
        <dbReference type="ChEBI" id="CHEBI:65315"/>
        <dbReference type="ChEBI" id="CHEBI:74443"/>
    </reaction>
</comment>
<dbReference type="InterPro" id="IPR001269">
    <property type="entry name" value="DUS_fam"/>
</dbReference>
<comment type="function">
    <text evidence="2 12">Catalyzes the synthesis of 5,6-dihydrouridine (D), a modified base found in the D-loop of most tRNAs, via the reduction of the C5-C6 double bond in target uridines.</text>
</comment>
<evidence type="ECO:0000256" key="11">
    <source>
        <dbReference type="ARBA" id="ARBA00048802"/>
    </source>
</evidence>
<dbReference type="Gene3D" id="1.10.1200.80">
    <property type="entry name" value="Putative flavin oxidoreducatase, domain 2"/>
    <property type="match status" value="1"/>
</dbReference>
<dbReference type="EMBL" id="JAGGLM010000033">
    <property type="protein sequence ID" value="MBP2034133.1"/>
    <property type="molecule type" value="Genomic_DNA"/>
</dbReference>
<sequence length="321" mass="36240">MKIGNLQFENNIFLAPMAGVTDIAFRELCKEQGCGLTYTEMVSSKALFYGNDKTKEMFNISKKEEPSAVQIFGNDPLIMAKSCDFFNEREDICIVDINMGCPAPKIIKNGDGSALMKKPQLAENIVKEVKRASSKPVTVKMRIGFDFDHINVINFAKRIEQSGADAITVHGRTSKQMYSGKANWDIIKQVKEAVNIPVIGNGDIKSPEDAEDRFKSSGCDAIMIGRGAMGNPWIFKQILQKKSGHIIECPTDIEKIEMCLEHYKRDVYYKGEKRAVLEMRKHMSWYLKGIRGSKEIKDKINCEKGIENVIGILKEYENSFK</sequence>